<keyword evidence="7" id="KW-1133">Transmembrane helix</keyword>
<dbReference type="GO" id="GO:0005886">
    <property type="term" value="C:plasma membrane"/>
    <property type="evidence" value="ECO:0007669"/>
    <property type="project" value="UniProtKB-SubCell"/>
</dbReference>
<dbReference type="FunFam" id="3.40.50.300:FF:002145">
    <property type="entry name" value="ABC transporter (MsbA subfamily)"/>
    <property type="match status" value="1"/>
</dbReference>
<evidence type="ECO:0000313" key="13">
    <source>
        <dbReference type="Proteomes" id="UP000807504"/>
    </source>
</evidence>
<feature type="region of interest" description="Disordered" evidence="10">
    <location>
        <begin position="189"/>
        <end position="209"/>
    </location>
</feature>
<keyword evidence="8" id="KW-0472">Membrane</keyword>
<organism evidence="12 13">
    <name type="scientific">Argiope bruennichi</name>
    <name type="common">Wasp spider</name>
    <name type="synonym">Aranea bruennichi</name>
    <dbReference type="NCBI Taxonomy" id="94029"/>
    <lineage>
        <taxon>Eukaryota</taxon>
        <taxon>Metazoa</taxon>
        <taxon>Ecdysozoa</taxon>
        <taxon>Arthropoda</taxon>
        <taxon>Chelicerata</taxon>
        <taxon>Arachnida</taxon>
        <taxon>Araneae</taxon>
        <taxon>Araneomorphae</taxon>
        <taxon>Entelegynae</taxon>
        <taxon>Araneoidea</taxon>
        <taxon>Araneidae</taxon>
        <taxon>Argiope</taxon>
    </lineage>
</organism>
<reference evidence="12" key="1">
    <citation type="journal article" date="2020" name="bioRxiv">
        <title>Chromosome-level reference genome of the European wasp spider Argiope bruennichi: a resource for studies on range expansion and evolutionary adaptation.</title>
        <authorList>
            <person name="Sheffer M.M."/>
            <person name="Hoppe A."/>
            <person name="Krehenwinkel H."/>
            <person name="Uhl G."/>
            <person name="Kuss A.W."/>
            <person name="Jensen L."/>
            <person name="Jensen C."/>
            <person name="Gillespie R.G."/>
            <person name="Hoff K.J."/>
            <person name="Prost S."/>
        </authorList>
    </citation>
    <scope>NUCLEOTIDE SEQUENCE</scope>
</reference>
<protein>
    <submittedName>
        <fullName evidence="12">Multidrug resistance-associated protein 1 like protein</fullName>
    </submittedName>
</protein>
<evidence type="ECO:0000256" key="5">
    <source>
        <dbReference type="ARBA" id="ARBA00022741"/>
    </source>
</evidence>
<gene>
    <name evidence="12" type="ORF">HNY73_006639</name>
</gene>
<evidence type="ECO:0000256" key="4">
    <source>
        <dbReference type="ARBA" id="ARBA00022692"/>
    </source>
</evidence>
<reference evidence="12" key="2">
    <citation type="submission" date="2020-06" db="EMBL/GenBank/DDBJ databases">
        <authorList>
            <person name="Sheffer M."/>
        </authorList>
    </citation>
    <scope>NUCLEOTIDE SEQUENCE</scope>
</reference>
<dbReference type="PANTHER" id="PTHR24223">
    <property type="entry name" value="ATP-BINDING CASSETTE SUB-FAMILY C"/>
    <property type="match status" value="1"/>
</dbReference>
<dbReference type="PANTHER" id="PTHR24223:SF415">
    <property type="entry name" value="FI20190P1"/>
    <property type="match status" value="1"/>
</dbReference>
<evidence type="ECO:0000313" key="12">
    <source>
        <dbReference type="EMBL" id="KAF8788612.1"/>
    </source>
</evidence>
<evidence type="ECO:0000256" key="1">
    <source>
        <dbReference type="ARBA" id="ARBA00004651"/>
    </source>
</evidence>
<evidence type="ECO:0000256" key="7">
    <source>
        <dbReference type="ARBA" id="ARBA00022989"/>
    </source>
</evidence>
<comment type="caution">
    <text evidence="12">The sequence shown here is derived from an EMBL/GenBank/DDBJ whole genome shotgun (WGS) entry which is preliminary data.</text>
</comment>
<evidence type="ECO:0000256" key="8">
    <source>
        <dbReference type="ARBA" id="ARBA00023136"/>
    </source>
</evidence>
<keyword evidence="4" id="KW-0812">Transmembrane</keyword>
<dbReference type="Gene3D" id="3.40.50.300">
    <property type="entry name" value="P-loop containing nucleotide triphosphate hydrolases"/>
    <property type="match status" value="1"/>
</dbReference>
<feature type="domain" description="ABC transporter" evidence="11">
    <location>
        <begin position="54"/>
        <end position="186"/>
    </location>
</feature>
<evidence type="ECO:0000256" key="9">
    <source>
        <dbReference type="ARBA" id="ARBA00023180"/>
    </source>
</evidence>
<proteinExistence type="predicted"/>
<evidence type="ECO:0000256" key="6">
    <source>
        <dbReference type="ARBA" id="ARBA00022840"/>
    </source>
</evidence>
<keyword evidence="13" id="KW-1185">Reference proteome</keyword>
<dbReference type="InterPro" id="IPR027417">
    <property type="entry name" value="P-loop_NTPase"/>
</dbReference>
<dbReference type="GO" id="GO:0005524">
    <property type="term" value="F:ATP binding"/>
    <property type="evidence" value="ECO:0007669"/>
    <property type="project" value="UniProtKB-KW"/>
</dbReference>
<dbReference type="GO" id="GO:0042626">
    <property type="term" value="F:ATPase-coupled transmembrane transporter activity"/>
    <property type="evidence" value="ECO:0007669"/>
    <property type="project" value="TreeGrafter"/>
</dbReference>
<dbReference type="SUPFAM" id="SSF52540">
    <property type="entry name" value="P-loop containing nucleoside triphosphate hydrolases"/>
    <property type="match status" value="1"/>
</dbReference>
<comment type="subcellular location">
    <subcellularLocation>
        <location evidence="1">Cell membrane</location>
        <topology evidence="1">Multi-pass membrane protein</topology>
    </subcellularLocation>
</comment>
<sequence>MISVERIHEYSDLQSEASWETECVRFSRDDWPSRGEVIFREYNMRYRAGTELVLRDINISIPPGQKVGLVGRTGAGKSSLALALFRIVEPESGVILIDGVDIAMLGLHDLRSKITIIPQDPVVFSGTLRRNLDPLEVHSDEDLWKAIEQSHLKNFVLSLEAGLDHQISEGGENLSVGQRQQLCLAGSTEKDQNPRFGQTQTPAVRFRNR</sequence>
<dbReference type="AlphaFoldDB" id="A0A8T0FE61"/>
<dbReference type="InterPro" id="IPR003439">
    <property type="entry name" value="ABC_transporter-like_ATP-bd"/>
</dbReference>
<evidence type="ECO:0000256" key="2">
    <source>
        <dbReference type="ARBA" id="ARBA00022448"/>
    </source>
</evidence>
<dbReference type="GO" id="GO:0016887">
    <property type="term" value="F:ATP hydrolysis activity"/>
    <property type="evidence" value="ECO:0007669"/>
    <property type="project" value="InterPro"/>
</dbReference>
<dbReference type="Proteomes" id="UP000807504">
    <property type="component" value="Unassembled WGS sequence"/>
</dbReference>
<keyword evidence="5" id="KW-0547">Nucleotide-binding</keyword>
<accession>A0A8T0FE61</accession>
<keyword evidence="6" id="KW-0067">ATP-binding</keyword>
<keyword evidence="3" id="KW-1003">Cell membrane</keyword>
<evidence type="ECO:0000256" key="10">
    <source>
        <dbReference type="SAM" id="MobiDB-lite"/>
    </source>
</evidence>
<evidence type="ECO:0000259" key="11">
    <source>
        <dbReference type="Pfam" id="PF00005"/>
    </source>
</evidence>
<dbReference type="InterPro" id="IPR050173">
    <property type="entry name" value="ABC_transporter_C-like"/>
</dbReference>
<dbReference type="Pfam" id="PF00005">
    <property type="entry name" value="ABC_tran"/>
    <property type="match status" value="1"/>
</dbReference>
<name>A0A8T0FE61_ARGBR</name>
<dbReference type="EMBL" id="JABXBU010000012">
    <property type="protein sequence ID" value="KAF8788612.1"/>
    <property type="molecule type" value="Genomic_DNA"/>
</dbReference>
<evidence type="ECO:0000256" key="3">
    <source>
        <dbReference type="ARBA" id="ARBA00022475"/>
    </source>
</evidence>
<keyword evidence="2" id="KW-0813">Transport</keyword>
<keyword evidence="9" id="KW-0325">Glycoprotein</keyword>